<dbReference type="PANTHER" id="PTHR19288">
    <property type="entry name" value="4-NITROPHENYLPHOSPHATASE-RELATED"/>
    <property type="match status" value="1"/>
</dbReference>
<reference evidence="16" key="1">
    <citation type="journal article" date="2002" name="Science">
        <title>The draft genome of Ciona intestinalis: insights into chordate and vertebrate origins.</title>
        <authorList>
            <person name="Dehal P."/>
            <person name="Satou Y."/>
            <person name="Campbell R.K."/>
            <person name="Chapman J."/>
            <person name="Degnan B."/>
            <person name="De Tomaso A."/>
            <person name="Davidson B."/>
            <person name="Di Gregorio A."/>
            <person name="Gelpke M."/>
            <person name="Goodstein D.M."/>
            <person name="Harafuji N."/>
            <person name="Hastings K.E."/>
            <person name="Ho I."/>
            <person name="Hotta K."/>
            <person name="Huang W."/>
            <person name="Kawashima T."/>
            <person name="Lemaire P."/>
            <person name="Martinez D."/>
            <person name="Meinertzhagen I.A."/>
            <person name="Necula S."/>
            <person name="Nonaka M."/>
            <person name="Putnam N."/>
            <person name="Rash S."/>
            <person name="Saiga H."/>
            <person name="Satake M."/>
            <person name="Terry A."/>
            <person name="Yamada L."/>
            <person name="Wang H.G."/>
            <person name="Awazu S."/>
            <person name="Azumi K."/>
            <person name="Boore J."/>
            <person name="Branno M."/>
            <person name="Chin-Bow S."/>
            <person name="DeSantis R."/>
            <person name="Doyle S."/>
            <person name="Francino P."/>
            <person name="Keys D.N."/>
            <person name="Haga S."/>
            <person name="Hayashi H."/>
            <person name="Hino K."/>
            <person name="Imai K.S."/>
            <person name="Inaba K."/>
            <person name="Kano S."/>
            <person name="Kobayashi K."/>
            <person name="Kobayashi M."/>
            <person name="Lee B.I."/>
            <person name="Makabe K.W."/>
            <person name="Manohar C."/>
            <person name="Matassi G."/>
            <person name="Medina M."/>
            <person name="Mochizuki Y."/>
            <person name="Mount S."/>
            <person name="Morishita T."/>
            <person name="Miura S."/>
            <person name="Nakayama A."/>
            <person name="Nishizaka S."/>
            <person name="Nomoto H."/>
            <person name="Ohta F."/>
            <person name="Oishi K."/>
            <person name="Rigoutsos I."/>
            <person name="Sano M."/>
            <person name="Sasaki A."/>
            <person name="Sasakura Y."/>
            <person name="Shoguchi E."/>
            <person name="Shin-i T."/>
            <person name="Spagnuolo A."/>
            <person name="Stainier D."/>
            <person name="Suzuki M.M."/>
            <person name="Tassy O."/>
            <person name="Takatori N."/>
            <person name="Tokuoka M."/>
            <person name="Yagi K."/>
            <person name="Yoshizaki F."/>
            <person name="Wada S."/>
            <person name="Zhang C."/>
            <person name="Hyatt P.D."/>
            <person name="Larimer F."/>
            <person name="Detter C."/>
            <person name="Doggett N."/>
            <person name="Glavina T."/>
            <person name="Hawkins T."/>
            <person name="Richardson P."/>
            <person name="Lucas S."/>
            <person name="Kohara Y."/>
            <person name="Levine M."/>
            <person name="Satoh N."/>
            <person name="Rokhsar D.S."/>
        </authorList>
    </citation>
    <scope>NUCLEOTIDE SEQUENCE [LARGE SCALE GENOMIC DNA]</scope>
</reference>
<evidence type="ECO:0000256" key="9">
    <source>
        <dbReference type="ARBA" id="ARBA00022842"/>
    </source>
</evidence>
<keyword evidence="8" id="KW-0378">Hydrolase</keyword>
<evidence type="ECO:0000256" key="5">
    <source>
        <dbReference type="ARBA" id="ARBA00012146"/>
    </source>
</evidence>
<comment type="function">
    <text evidence="11">Phosphatase that hydrolyzes imidodiphosphate, 3-phosphohistidine and 6-phospholysine. Has broad substrate specificity and can also hydrolyze inorganic diphosphate, but with lower efficiency.</text>
</comment>
<evidence type="ECO:0000313" key="15">
    <source>
        <dbReference type="Ensembl" id="ENSCINP00000000283.3"/>
    </source>
</evidence>
<evidence type="ECO:0000256" key="3">
    <source>
        <dbReference type="ARBA" id="ARBA00004496"/>
    </source>
</evidence>
<dbReference type="InterPro" id="IPR006357">
    <property type="entry name" value="HAD-SF_hydro_IIA"/>
</dbReference>
<dbReference type="OMA" id="RKPIESW"/>
<comment type="subcellular location">
    <subcellularLocation>
        <location evidence="3">Cytoplasm</location>
    </subcellularLocation>
    <subcellularLocation>
        <location evidence="2">Nucleus</location>
    </subcellularLocation>
</comment>
<dbReference type="GO" id="GO:0046872">
    <property type="term" value="F:metal ion binding"/>
    <property type="evidence" value="ECO:0007669"/>
    <property type="project" value="UniProtKB-KW"/>
</dbReference>
<dbReference type="Ensembl" id="ENSCINT00000000283.3">
    <property type="protein sequence ID" value="ENSCINP00000000283.3"/>
    <property type="gene ID" value="ENSCING00000000166.3"/>
</dbReference>
<dbReference type="HOGENOM" id="CLU_043473_4_0_1"/>
<gene>
    <name evidence="15" type="primary">LOC100180111</name>
</gene>
<dbReference type="STRING" id="7719.ENSCINP00000000283"/>
<dbReference type="AlphaFoldDB" id="F6YYU4"/>
<evidence type="ECO:0000256" key="1">
    <source>
        <dbReference type="ARBA" id="ARBA00001946"/>
    </source>
</evidence>
<sequence>MSGSLKQIKAVLIDLSGTLHVGNNIIPGAQNAVNKLRKSRLKIKFVTNTTKESHQSLHDRLNRLGFEVKKDEIFTSLSSVRTLIDKMKLRPHLMLSESAKRDFFGVETENPNAVVMGLSPDHFNYEEMNKAMKLLQNGAKLIAINKLRYFQRENDIALGTGAFVAALEYATDVKSIVVGKPEKSFFHGAIESLGCRSEECVMIGDDVRDDVGGAIESGMSGLLVKTGKYRSGDEEKINLALEFVVNDVLSAVDLILASIELKF</sequence>
<evidence type="ECO:0000256" key="10">
    <source>
        <dbReference type="ARBA" id="ARBA00023242"/>
    </source>
</evidence>
<protein>
    <recommendedName>
        <fullName evidence="13">Haloacid dehalogenase-like hydrolase domain-containing protein 2</fullName>
        <ecNumber evidence="5">3.6.1.1</ecNumber>
    </recommendedName>
    <alternativeName>
        <fullName evidence="12">Phospholysine phosphohistidine inorganic pyrophosphate phosphatase</fullName>
    </alternativeName>
</protein>
<dbReference type="SFLD" id="SFLDS00003">
    <property type="entry name" value="Haloacid_Dehalogenase"/>
    <property type="match status" value="1"/>
</dbReference>
<proteinExistence type="inferred from homology"/>
<dbReference type="GO" id="GO:0016791">
    <property type="term" value="F:phosphatase activity"/>
    <property type="evidence" value="ECO:0000318"/>
    <property type="project" value="GO_Central"/>
</dbReference>
<dbReference type="NCBIfam" id="TIGR01460">
    <property type="entry name" value="HAD-SF-IIA"/>
    <property type="match status" value="1"/>
</dbReference>
<comment type="catalytic activity">
    <reaction evidence="14">
        <text>diphosphate + H2O = 2 phosphate + H(+)</text>
        <dbReference type="Rhea" id="RHEA:24576"/>
        <dbReference type="ChEBI" id="CHEBI:15377"/>
        <dbReference type="ChEBI" id="CHEBI:15378"/>
        <dbReference type="ChEBI" id="CHEBI:33019"/>
        <dbReference type="ChEBI" id="CHEBI:43474"/>
        <dbReference type="EC" id="3.6.1.1"/>
    </reaction>
</comment>
<keyword evidence="9" id="KW-0460">Magnesium</keyword>
<reference evidence="15" key="3">
    <citation type="submission" date="2025-09" db="UniProtKB">
        <authorList>
            <consortium name="Ensembl"/>
        </authorList>
    </citation>
    <scope>IDENTIFICATION</scope>
</reference>
<dbReference type="Pfam" id="PF13344">
    <property type="entry name" value="Hydrolase_6"/>
    <property type="match status" value="1"/>
</dbReference>
<dbReference type="GeneTree" id="ENSGT00940000155805"/>
<dbReference type="Proteomes" id="UP000008144">
    <property type="component" value="Unassembled WGS sequence"/>
</dbReference>
<keyword evidence="10" id="KW-0539">Nucleus</keyword>
<comment type="similarity">
    <text evidence="4">Belongs to the HAD-like hydrolase superfamily.</text>
</comment>
<comment type="cofactor">
    <cofactor evidence="1">
        <name>Mg(2+)</name>
        <dbReference type="ChEBI" id="CHEBI:18420"/>
    </cofactor>
</comment>
<dbReference type="SUPFAM" id="SSF56784">
    <property type="entry name" value="HAD-like"/>
    <property type="match status" value="1"/>
</dbReference>
<keyword evidence="16" id="KW-1185">Reference proteome</keyword>
<reference evidence="15" key="2">
    <citation type="submission" date="2025-08" db="UniProtKB">
        <authorList>
            <consortium name="Ensembl"/>
        </authorList>
    </citation>
    <scope>IDENTIFICATION</scope>
</reference>
<evidence type="ECO:0000256" key="6">
    <source>
        <dbReference type="ARBA" id="ARBA00022490"/>
    </source>
</evidence>
<evidence type="ECO:0000256" key="2">
    <source>
        <dbReference type="ARBA" id="ARBA00004123"/>
    </source>
</evidence>
<keyword evidence="6" id="KW-0963">Cytoplasm</keyword>
<dbReference type="SFLD" id="SFLDG01129">
    <property type="entry name" value="C1.5:_HAD__Beta-PGM__Phosphata"/>
    <property type="match status" value="1"/>
</dbReference>
<dbReference type="GO" id="GO:0005634">
    <property type="term" value="C:nucleus"/>
    <property type="evidence" value="ECO:0007669"/>
    <property type="project" value="UniProtKB-SubCell"/>
</dbReference>
<evidence type="ECO:0000256" key="7">
    <source>
        <dbReference type="ARBA" id="ARBA00022723"/>
    </source>
</evidence>
<dbReference type="CDD" id="cd07509">
    <property type="entry name" value="HAD_PPase"/>
    <property type="match status" value="1"/>
</dbReference>
<dbReference type="InParanoid" id="F6YYU4"/>
<organism evidence="15 16">
    <name type="scientific">Ciona intestinalis</name>
    <name type="common">Transparent sea squirt</name>
    <name type="synonym">Ascidia intestinalis</name>
    <dbReference type="NCBI Taxonomy" id="7719"/>
    <lineage>
        <taxon>Eukaryota</taxon>
        <taxon>Metazoa</taxon>
        <taxon>Chordata</taxon>
        <taxon>Tunicata</taxon>
        <taxon>Ascidiacea</taxon>
        <taxon>Phlebobranchia</taxon>
        <taxon>Cionidae</taxon>
        <taxon>Ciona</taxon>
    </lineage>
</organism>
<evidence type="ECO:0000313" key="16">
    <source>
        <dbReference type="Proteomes" id="UP000008144"/>
    </source>
</evidence>
<name>F6YYU4_CIOIN</name>
<dbReference type="EC" id="3.6.1.1" evidence="5"/>
<dbReference type="FunCoup" id="F6YYU4">
    <property type="interactions" value="60"/>
</dbReference>
<dbReference type="NCBIfam" id="TIGR01458">
    <property type="entry name" value="HAD-SF-IIA-hyp3"/>
    <property type="match status" value="1"/>
</dbReference>
<evidence type="ECO:0000256" key="14">
    <source>
        <dbReference type="ARBA" id="ARBA00047820"/>
    </source>
</evidence>
<keyword evidence="7" id="KW-0479">Metal-binding</keyword>
<dbReference type="GO" id="GO:0004427">
    <property type="term" value="F:inorganic diphosphate phosphatase activity"/>
    <property type="evidence" value="ECO:0007669"/>
    <property type="project" value="UniProtKB-EC"/>
</dbReference>
<evidence type="ECO:0000256" key="8">
    <source>
        <dbReference type="ARBA" id="ARBA00022801"/>
    </source>
</evidence>
<dbReference type="InterPro" id="IPR023214">
    <property type="entry name" value="HAD_sf"/>
</dbReference>
<dbReference type="Gene3D" id="3.40.50.1000">
    <property type="entry name" value="HAD superfamily/HAD-like"/>
    <property type="match status" value="2"/>
</dbReference>
<dbReference type="InterPro" id="IPR006355">
    <property type="entry name" value="LHPP/HDHD2"/>
</dbReference>
<evidence type="ECO:0000256" key="12">
    <source>
        <dbReference type="ARBA" id="ARBA00039357"/>
    </source>
</evidence>
<evidence type="ECO:0000256" key="4">
    <source>
        <dbReference type="ARBA" id="ARBA00007958"/>
    </source>
</evidence>
<evidence type="ECO:0000256" key="11">
    <source>
        <dbReference type="ARBA" id="ARBA00037258"/>
    </source>
</evidence>
<accession>F6YYU4</accession>
<dbReference type="GO" id="GO:0005737">
    <property type="term" value="C:cytoplasm"/>
    <property type="evidence" value="ECO:0000318"/>
    <property type="project" value="GO_Central"/>
</dbReference>
<dbReference type="Pfam" id="PF13242">
    <property type="entry name" value="Hydrolase_like"/>
    <property type="match status" value="1"/>
</dbReference>
<dbReference type="PANTHER" id="PTHR19288:SF46">
    <property type="entry name" value="HALOACID DEHALOGENASE-LIKE HYDROLASE DOMAIN-CONTAINING PROTEIN 2"/>
    <property type="match status" value="1"/>
</dbReference>
<dbReference type="InterPro" id="IPR036412">
    <property type="entry name" value="HAD-like_sf"/>
</dbReference>
<evidence type="ECO:0000256" key="13">
    <source>
        <dbReference type="ARBA" id="ARBA00039666"/>
    </source>
</evidence>
<dbReference type="FunFam" id="3.40.50.1000:FF:000051">
    <property type="entry name" value="Phospholysine phosphohistidine inorganic pyrophosphate phosphatase"/>
    <property type="match status" value="1"/>
</dbReference>